<dbReference type="PANTHER" id="PTHR11709:SF394">
    <property type="entry name" value="FI03373P-RELATED"/>
    <property type="match status" value="1"/>
</dbReference>
<dbReference type="GO" id="GO:0006826">
    <property type="term" value="P:iron ion transport"/>
    <property type="evidence" value="ECO:0007669"/>
    <property type="project" value="TreeGrafter"/>
</dbReference>
<dbReference type="FunFam" id="2.60.40.420:FF:000031">
    <property type="entry name" value="Laccase-2 isoform A"/>
    <property type="match status" value="1"/>
</dbReference>
<dbReference type="InterPro" id="IPR002355">
    <property type="entry name" value="Cu_oxidase_Cu_BS"/>
</dbReference>
<dbReference type="CDD" id="cd13884">
    <property type="entry name" value="CuRO_2_tcLCC_insect_like"/>
    <property type="match status" value="1"/>
</dbReference>
<keyword evidence="2" id="KW-0479">Metal-binding</keyword>
<dbReference type="InterPro" id="IPR011706">
    <property type="entry name" value="Cu-oxidase_C"/>
</dbReference>
<dbReference type="OrthoDB" id="2121828at2759"/>
<evidence type="ECO:0000256" key="3">
    <source>
        <dbReference type="ARBA" id="ARBA00023002"/>
    </source>
</evidence>
<feature type="domain" description="Plastocyanin-like" evidence="7">
    <location>
        <begin position="221"/>
        <end position="378"/>
    </location>
</feature>
<dbReference type="InterPro" id="IPR008972">
    <property type="entry name" value="Cupredoxin"/>
</dbReference>
<dbReference type="InterPro" id="IPR011707">
    <property type="entry name" value="Cu-oxidase-like_N"/>
</dbReference>
<evidence type="ECO:0000256" key="6">
    <source>
        <dbReference type="SAM" id="SignalP"/>
    </source>
</evidence>
<accession>A0A9P0E082</accession>
<dbReference type="EMBL" id="OU898281">
    <property type="protein sequence ID" value="CAH1282324.1"/>
    <property type="molecule type" value="Genomic_DNA"/>
</dbReference>
<dbReference type="GO" id="GO:0005507">
    <property type="term" value="F:copper ion binding"/>
    <property type="evidence" value="ECO:0007669"/>
    <property type="project" value="InterPro"/>
</dbReference>
<dbReference type="CDD" id="cd13858">
    <property type="entry name" value="CuRO_1_tcLCC2_insect_like"/>
    <property type="match status" value="1"/>
</dbReference>
<dbReference type="Pfam" id="PF07731">
    <property type="entry name" value="Cu-oxidase_2"/>
    <property type="match status" value="1"/>
</dbReference>
<dbReference type="GO" id="GO:0016491">
    <property type="term" value="F:oxidoreductase activity"/>
    <property type="evidence" value="ECO:0007669"/>
    <property type="project" value="UniProtKB-KW"/>
</dbReference>
<feature type="chain" id="PRO_5040136497" evidence="6">
    <location>
        <begin position="18"/>
        <end position="715"/>
    </location>
</feature>
<feature type="domain" description="Plastocyanin-like" evidence="9">
    <location>
        <begin position="92"/>
        <end position="204"/>
    </location>
</feature>
<sequence>MLLSTTVVICLAALVKGNIIYRENPANELDKNSTEDVHIEYVLLDASNPCKRNCIVGAPPMLCRFHFEVEHYHTLSKACHDCPYNMTDCYRKDCIPGDGTKRGIIAVNRQIPGPAIEVCQNDTVVVDVSNKMTSEATTIHWHGQHMQSTPYMDGVPFVTQCPILPQDTFRYTFKAAQAGTHFWHSHIGMQRADGCYGPLIVHVPEETDPHINLYDYDLSSHVMTIIDWVTQLGTEVLLAHLHNDGVNKPPTLLINGLGRYKQFDNQSETGEPFFMATARFTVEQGYRYRFRVINAGFLNCPIEMTVDNHTITVISTDGGDIKPIETTSLVTYAGERFDFILKADQPKDVYWIRFKGLMDCDERFTKAFQVAVLEYENNDLPPYSYPPQNVSYDNSHIDGLQVNPLNKGVEENDSVIVMPQMESLKPWDESLKEKPDFQYYIAYDFYKISNQEFHRPPHYGFYDVHNLKQRVLTPQLNHISMTMPTFPLLSQRDEITDDLFCNKETMKEQNCSETHCQCPHGIKIPLGAVAELIFIDEGFAYDANHPIHLHGYAFRVVAMERMGTNVTVEQVQQRDADGLIKRNLVNAPTKDTVTVPDGGYTIVRFKADNPGYWILHCHLEFHSEIGMAMIVQVGEKEDMLPVPENFPKCGNYLPDPLVKEITYKSAGSLSALLPTGFFSNAIIGYFFAVVVPRIQAMVNGFPNIYSSFSAFMNFY</sequence>
<protein>
    <submittedName>
        <fullName evidence="10">Uncharacterized protein</fullName>
    </submittedName>
</protein>
<evidence type="ECO:0000313" key="10">
    <source>
        <dbReference type="EMBL" id="CAH1282324.1"/>
    </source>
</evidence>
<keyword evidence="4" id="KW-0186">Copper</keyword>
<evidence type="ECO:0000256" key="4">
    <source>
        <dbReference type="ARBA" id="ARBA00023008"/>
    </source>
</evidence>
<feature type="domain" description="Plastocyanin-like" evidence="8">
    <location>
        <begin position="506"/>
        <end position="635"/>
    </location>
</feature>
<keyword evidence="11" id="KW-1185">Reference proteome</keyword>
<keyword evidence="3" id="KW-0560">Oxidoreductase</keyword>
<dbReference type="CDD" id="cd13905">
    <property type="entry name" value="CuRO_3_tcLLC2_insect_like"/>
    <property type="match status" value="1"/>
</dbReference>
<proteinExistence type="inferred from homology"/>
<keyword evidence="5" id="KW-0812">Transmembrane</keyword>
<keyword evidence="6" id="KW-0732">Signal</keyword>
<dbReference type="SUPFAM" id="SSF49503">
    <property type="entry name" value="Cupredoxins"/>
    <property type="match status" value="3"/>
</dbReference>
<reference evidence="10" key="1">
    <citation type="submission" date="2022-01" db="EMBL/GenBank/DDBJ databases">
        <authorList>
            <person name="King R."/>
        </authorList>
    </citation>
    <scope>NUCLEOTIDE SEQUENCE</scope>
</reference>
<evidence type="ECO:0000256" key="5">
    <source>
        <dbReference type="SAM" id="Phobius"/>
    </source>
</evidence>
<feature type="signal peptide" evidence="6">
    <location>
        <begin position="1"/>
        <end position="17"/>
    </location>
</feature>
<dbReference type="AlphaFoldDB" id="A0A9P0E082"/>
<evidence type="ECO:0000256" key="2">
    <source>
        <dbReference type="ARBA" id="ARBA00022723"/>
    </source>
</evidence>
<evidence type="ECO:0000256" key="1">
    <source>
        <dbReference type="ARBA" id="ARBA00010609"/>
    </source>
</evidence>
<dbReference type="GO" id="GO:0005886">
    <property type="term" value="C:plasma membrane"/>
    <property type="evidence" value="ECO:0007669"/>
    <property type="project" value="TreeGrafter"/>
</dbReference>
<evidence type="ECO:0000259" key="9">
    <source>
        <dbReference type="Pfam" id="PF07732"/>
    </source>
</evidence>
<feature type="transmembrane region" description="Helical" evidence="5">
    <location>
        <begin position="671"/>
        <end position="691"/>
    </location>
</feature>
<dbReference type="Pfam" id="PF07732">
    <property type="entry name" value="Cu-oxidase_3"/>
    <property type="match status" value="1"/>
</dbReference>
<dbReference type="InterPro" id="IPR045087">
    <property type="entry name" value="Cu-oxidase_fam"/>
</dbReference>
<comment type="similarity">
    <text evidence="1">Belongs to the multicopper oxidase family.</text>
</comment>
<keyword evidence="5" id="KW-1133">Transmembrane helix</keyword>
<name>A0A9P0E082_DIABA</name>
<evidence type="ECO:0000259" key="7">
    <source>
        <dbReference type="Pfam" id="PF00394"/>
    </source>
</evidence>
<dbReference type="InterPro" id="IPR001117">
    <property type="entry name" value="Cu-oxidase_2nd"/>
</dbReference>
<organism evidence="10 11">
    <name type="scientific">Diabrotica balteata</name>
    <name type="common">Banded cucumber beetle</name>
    <dbReference type="NCBI Taxonomy" id="107213"/>
    <lineage>
        <taxon>Eukaryota</taxon>
        <taxon>Metazoa</taxon>
        <taxon>Ecdysozoa</taxon>
        <taxon>Arthropoda</taxon>
        <taxon>Hexapoda</taxon>
        <taxon>Insecta</taxon>
        <taxon>Pterygota</taxon>
        <taxon>Neoptera</taxon>
        <taxon>Endopterygota</taxon>
        <taxon>Coleoptera</taxon>
        <taxon>Polyphaga</taxon>
        <taxon>Cucujiformia</taxon>
        <taxon>Chrysomeloidea</taxon>
        <taxon>Chrysomelidae</taxon>
        <taxon>Galerucinae</taxon>
        <taxon>Diabroticina</taxon>
        <taxon>Diabroticites</taxon>
        <taxon>Diabrotica</taxon>
    </lineage>
</organism>
<dbReference type="Pfam" id="PF00394">
    <property type="entry name" value="Cu-oxidase"/>
    <property type="match status" value="1"/>
</dbReference>
<gene>
    <name evidence="10" type="ORF">DIABBA_LOCUS9957</name>
</gene>
<dbReference type="Proteomes" id="UP001153709">
    <property type="component" value="Chromosome 6"/>
</dbReference>
<evidence type="ECO:0000259" key="8">
    <source>
        <dbReference type="Pfam" id="PF07731"/>
    </source>
</evidence>
<evidence type="ECO:0000313" key="11">
    <source>
        <dbReference type="Proteomes" id="UP001153709"/>
    </source>
</evidence>
<dbReference type="PANTHER" id="PTHR11709">
    <property type="entry name" value="MULTI-COPPER OXIDASE"/>
    <property type="match status" value="1"/>
</dbReference>
<dbReference type="FunFam" id="2.60.40.420:FF:000045">
    <property type="entry name" value="Laccase 2"/>
    <property type="match status" value="1"/>
</dbReference>
<keyword evidence="5" id="KW-0472">Membrane</keyword>
<dbReference type="PROSITE" id="PS00080">
    <property type="entry name" value="MULTICOPPER_OXIDASE2"/>
    <property type="match status" value="1"/>
</dbReference>
<dbReference type="Gene3D" id="2.60.40.420">
    <property type="entry name" value="Cupredoxins - blue copper proteins"/>
    <property type="match status" value="3"/>
</dbReference>